<dbReference type="AlphaFoldDB" id="M1PEI0"/>
<name>M1PEI0_BARAA</name>
<proteinExistence type="predicted"/>
<dbReference type="EMBL" id="CP003123">
    <property type="protein sequence ID" value="AGF75041.1"/>
    <property type="molecule type" value="Genomic_DNA"/>
</dbReference>
<sequence>MGGVCCVFSSFCVPYWSEISILCEHFSMVYNAVIGRGTALLNLRSSGAVRCYGIQGDCTRIKQGAVLFERGSAFSTAQFAWLQESFNPKNTKFVNVFSQFRFLQGDIDVAGSWLVCFRLFCCVFSELKRLRADRAFRFVLLFLRLVATSQTALCLQKRLNFEWKNLQLGVMGAKDQGKLFKFRLVYAKILFLRKRMIEFVTSWVERHVLPTIQSIIFAIFDSISTIVRYEKGQFSSLYMRRFVIFFVVVLNYRKLIGHMAYFAPAAGVKFLFLNKYCNRRSGLYYATYCSVCYYILYEGEGSSLFSICR</sequence>
<dbReference type="KEGG" id="baus:BAnh1_11740"/>
<organism evidence="1 2">
    <name type="scientific">Bartonella australis (strain Aust/NH1)</name>
    <dbReference type="NCBI Taxonomy" id="1094489"/>
    <lineage>
        <taxon>Bacteria</taxon>
        <taxon>Pseudomonadati</taxon>
        <taxon>Pseudomonadota</taxon>
        <taxon>Alphaproteobacteria</taxon>
        <taxon>Hyphomicrobiales</taxon>
        <taxon>Bartonellaceae</taxon>
        <taxon>Bartonella</taxon>
    </lineage>
</organism>
<dbReference type="STRING" id="1094489.BAnh1_11740"/>
<gene>
    <name evidence="1" type="ordered locus">BAnh1_11740</name>
</gene>
<protein>
    <submittedName>
        <fullName evidence="1">Secretion protein, HlyD family</fullName>
    </submittedName>
</protein>
<dbReference type="HOGENOM" id="CLU_899134_0_0_5"/>
<dbReference type="eggNOG" id="COG1566">
    <property type="taxonomic scope" value="Bacteria"/>
</dbReference>
<evidence type="ECO:0000313" key="1">
    <source>
        <dbReference type="EMBL" id="AGF75041.1"/>
    </source>
</evidence>
<reference evidence="1 2" key="1">
    <citation type="journal article" date="2013" name="PLoS Genet.">
        <title>A gene transfer agent and a dynamic repertoire of secretion systems hold the keys to the explosive radiation of the emerging pathogen Bartonella.</title>
        <authorList>
            <person name="Guy L."/>
            <person name="Nystedt B."/>
            <person name="Toft C."/>
            <person name="Zaremba-Niedzwiedzka K."/>
            <person name="Berglund E.C."/>
            <person name="Granberg F."/>
            <person name="Naslund K."/>
            <person name="Eriksson A.S."/>
            <person name="Andersson S.G."/>
        </authorList>
    </citation>
    <scope>NUCLEOTIDE SEQUENCE [LARGE SCALE GENOMIC DNA]</scope>
    <source>
        <strain evidence="1 2">Aust/NH1</strain>
    </source>
</reference>
<dbReference type="Proteomes" id="UP000011729">
    <property type="component" value="Chromosome"/>
</dbReference>
<accession>M1PEI0</accession>
<evidence type="ECO:0000313" key="2">
    <source>
        <dbReference type="Proteomes" id="UP000011729"/>
    </source>
</evidence>
<keyword evidence="2" id="KW-1185">Reference proteome</keyword>
<dbReference type="PATRIC" id="fig|1094489.3.peg.1438"/>